<gene>
    <name evidence="2" type="ORF">ALC57_10370</name>
</gene>
<accession>A0A195DXQ0</accession>
<dbReference type="GO" id="GO:0097542">
    <property type="term" value="C:ciliary tip"/>
    <property type="evidence" value="ECO:0007669"/>
    <property type="project" value="TreeGrafter"/>
</dbReference>
<evidence type="ECO:0000313" key="2">
    <source>
        <dbReference type="EMBL" id="KYN17394.1"/>
    </source>
</evidence>
<dbReference type="AlphaFoldDB" id="A0A195DXQ0"/>
<name>A0A195DXQ0_9HYME</name>
<feature type="coiled-coil region" evidence="1">
    <location>
        <begin position="279"/>
        <end position="437"/>
    </location>
</feature>
<keyword evidence="3" id="KW-1185">Reference proteome</keyword>
<dbReference type="STRING" id="471704.A0A195DXQ0"/>
<sequence>MLKQLINFLKRLQYGIYASTYIVYISRPDDDGIIRSIRCSTWTYFLIREIMSEHLILSATENKLNELNKKIVEIKKKIQLSEGQRKANFEEYDAKKRENAQKISSLKKKVKELYVKYAGAKNNKEAMEHAALLSRDSIACVNKDNLEEIIITASENNVRLRKKLDLVKYEKEKHERTLNILQTENKVLEHRRGHCIFKKKTENPMKKKIETLEVQLEHIRMMQIKANIARMKYRSVCSELKEKSGVKEEAIELKDSTQETLVKEEIEETNSSKKRDSIIKEYRQRVAERKMELERLERMIFHTRPRDDFEIRGKSRVQVQEDMIKDELARLEEAFAKLQNATGVSKSEEVLNRFLGQKATKESLQKMRTATEQEKMVLEKRRQELNAEIEMRKFSETKSAEQNAEVVAKLNLQIDEQRSRRERAENASRRIRELLNEVTGILYKLCEKFQHVTDIPLLENIKMDDTLAIIELLSNKVKHGMDVLNTSDKYLETMDEALLDKLETLSIATTSVEGRTMRVNSGGPLFPRFPSCAIPAAPLSEDEDEVPSRNALKRQAQLLVDTKSRRKGFAFRR</sequence>
<reference evidence="2 3" key="1">
    <citation type="submission" date="2015-09" db="EMBL/GenBank/DDBJ databases">
        <title>Trachymyrmex cornetzi WGS genome.</title>
        <authorList>
            <person name="Nygaard S."/>
            <person name="Hu H."/>
            <person name="Boomsma J."/>
            <person name="Zhang G."/>
        </authorList>
    </citation>
    <scope>NUCLEOTIDE SEQUENCE [LARGE SCALE GENOMIC DNA]</scope>
    <source>
        <strain evidence="2">Tcor2-1</strain>
        <tissue evidence="2">Whole body</tissue>
    </source>
</reference>
<proteinExistence type="predicted"/>
<dbReference type="PANTHER" id="PTHR46518:SF1">
    <property type="entry name" value="OUTER DYNEIN ARM-DOCKING COMPLEX SUBUNIT 3"/>
    <property type="match status" value="1"/>
</dbReference>
<protein>
    <recommendedName>
        <fullName evidence="4">Coiled-coil domain-containing protein 151</fullName>
    </recommendedName>
</protein>
<dbReference type="GO" id="GO:0036158">
    <property type="term" value="P:outer dynein arm assembly"/>
    <property type="evidence" value="ECO:0007669"/>
    <property type="project" value="InterPro"/>
</dbReference>
<dbReference type="GO" id="GO:0003341">
    <property type="term" value="P:cilium movement"/>
    <property type="evidence" value="ECO:0007669"/>
    <property type="project" value="InterPro"/>
</dbReference>
<dbReference type="Proteomes" id="UP000078492">
    <property type="component" value="Unassembled WGS sequence"/>
</dbReference>
<keyword evidence="1" id="KW-0175">Coiled coil</keyword>
<evidence type="ECO:0000256" key="1">
    <source>
        <dbReference type="SAM" id="Coils"/>
    </source>
</evidence>
<dbReference type="GO" id="GO:0035253">
    <property type="term" value="C:ciliary rootlet"/>
    <property type="evidence" value="ECO:0007669"/>
    <property type="project" value="TreeGrafter"/>
</dbReference>
<dbReference type="PANTHER" id="PTHR46518">
    <property type="entry name" value="COILED-COIL DOMAIN-CONTAINING PROTEIN 151"/>
    <property type="match status" value="1"/>
</dbReference>
<feature type="coiled-coil region" evidence="1">
    <location>
        <begin position="57"/>
        <end position="191"/>
    </location>
</feature>
<dbReference type="InterPro" id="IPR033192">
    <property type="entry name" value="ODAD3"/>
</dbReference>
<evidence type="ECO:0000313" key="3">
    <source>
        <dbReference type="Proteomes" id="UP000078492"/>
    </source>
</evidence>
<evidence type="ECO:0008006" key="4">
    <source>
        <dbReference type="Google" id="ProtNLM"/>
    </source>
</evidence>
<organism evidence="2 3">
    <name type="scientific">Trachymyrmex cornetzi</name>
    <dbReference type="NCBI Taxonomy" id="471704"/>
    <lineage>
        <taxon>Eukaryota</taxon>
        <taxon>Metazoa</taxon>
        <taxon>Ecdysozoa</taxon>
        <taxon>Arthropoda</taxon>
        <taxon>Hexapoda</taxon>
        <taxon>Insecta</taxon>
        <taxon>Pterygota</taxon>
        <taxon>Neoptera</taxon>
        <taxon>Endopterygota</taxon>
        <taxon>Hymenoptera</taxon>
        <taxon>Apocrita</taxon>
        <taxon>Aculeata</taxon>
        <taxon>Formicoidea</taxon>
        <taxon>Formicidae</taxon>
        <taxon>Myrmicinae</taxon>
        <taxon>Trachymyrmex</taxon>
    </lineage>
</organism>
<dbReference type="EMBL" id="KQ980167">
    <property type="protein sequence ID" value="KYN17394.1"/>
    <property type="molecule type" value="Genomic_DNA"/>
</dbReference>
<dbReference type="GO" id="GO:0036064">
    <property type="term" value="C:ciliary basal body"/>
    <property type="evidence" value="ECO:0007669"/>
    <property type="project" value="TreeGrafter"/>
</dbReference>